<evidence type="ECO:0000313" key="3">
    <source>
        <dbReference type="Proteomes" id="UP000309138"/>
    </source>
</evidence>
<dbReference type="OrthoDB" id="2156220at2"/>
<keyword evidence="3" id="KW-1185">Reference proteome</keyword>
<dbReference type="EMBL" id="SWKR01000002">
    <property type="protein sequence ID" value="TKD51290.1"/>
    <property type="molecule type" value="Genomic_DNA"/>
</dbReference>
<evidence type="ECO:0000313" key="2">
    <source>
        <dbReference type="EMBL" id="TKD51290.1"/>
    </source>
</evidence>
<gene>
    <name evidence="2" type="ORF">FBR43_11385</name>
</gene>
<dbReference type="Gene3D" id="3.20.80.10">
    <property type="entry name" value="Regulatory factor, effector binding domain"/>
    <property type="match status" value="1"/>
</dbReference>
<reference evidence="2 3" key="1">
    <citation type="submission" date="2019-04" db="EMBL/GenBank/DDBJ databases">
        <authorList>
            <person name="Yang Y."/>
            <person name="Wei D."/>
        </authorList>
    </citation>
    <scope>NUCLEOTIDE SEQUENCE [LARGE SCALE GENOMIC DNA]</scope>
    <source>
        <strain evidence="2 3">L-1-4w-11</strain>
    </source>
</reference>
<name>A0A4U1L4W2_9SPHN</name>
<keyword evidence="1" id="KW-1133">Transmembrane helix</keyword>
<dbReference type="SUPFAM" id="SSF55136">
    <property type="entry name" value="Probable bacterial effector-binding domain"/>
    <property type="match status" value="1"/>
</dbReference>
<keyword evidence="1" id="KW-0812">Transmembrane</keyword>
<protein>
    <submittedName>
        <fullName evidence="2">Heme-binding protein</fullName>
    </submittedName>
</protein>
<keyword evidence="1" id="KW-0472">Membrane</keyword>
<proteinExistence type="predicted"/>
<dbReference type="PANTHER" id="PTHR11220:SF58">
    <property type="entry name" value="SOUL HEME-BINDING FAMILY PROTEIN"/>
    <property type="match status" value="1"/>
</dbReference>
<dbReference type="AlphaFoldDB" id="A0A4U1L4W2"/>
<dbReference type="Pfam" id="PF04832">
    <property type="entry name" value="SOUL"/>
    <property type="match status" value="1"/>
</dbReference>
<dbReference type="InterPro" id="IPR006917">
    <property type="entry name" value="SOUL_heme-bd"/>
</dbReference>
<dbReference type="Proteomes" id="UP000309138">
    <property type="component" value="Unassembled WGS sequence"/>
</dbReference>
<comment type="caution">
    <text evidence="2">The sequence shown here is derived from an EMBL/GenBank/DDBJ whole genome shotgun (WGS) entry which is preliminary data.</text>
</comment>
<sequence>MDKRARWIGGGAVAAVAAAGVAAWWFNRSEQPRHTLIQRDGAVEVRDYPAALVAQTVQSGLRQTALSKGFERLADYIFARSRMGERIAMTAPVLSDGAGEAGWRTRFFIPRGESA</sequence>
<accession>A0A4U1L4W2</accession>
<dbReference type="InterPro" id="IPR011256">
    <property type="entry name" value="Reg_factor_effector_dom_sf"/>
</dbReference>
<organism evidence="2 3">
    <name type="scientific">Sphingomonas baiyangensis</name>
    <dbReference type="NCBI Taxonomy" id="2572576"/>
    <lineage>
        <taxon>Bacteria</taxon>
        <taxon>Pseudomonadati</taxon>
        <taxon>Pseudomonadota</taxon>
        <taxon>Alphaproteobacteria</taxon>
        <taxon>Sphingomonadales</taxon>
        <taxon>Sphingomonadaceae</taxon>
        <taxon>Sphingomonas</taxon>
    </lineage>
</organism>
<feature type="transmembrane region" description="Helical" evidence="1">
    <location>
        <begin position="7"/>
        <end position="26"/>
    </location>
</feature>
<evidence type="ECO:0000256" key="1">
    <source>
        <dbReference type="SAM" id="Phobius"/>
    </source>
</evidence>
<dbReference type="PANTHER" id="PTHR11220">
    <property type="entry name" value="HEME-BINDING PROTEIN-RELATED"/>
    <property type="match status" value="1"/>
</dbReference>